<organism evidence="1 2">
    <name type="scientific">Vitis rotundifolia</name>
    <name type="common">Muscadine grape</name>
    <dbReference type="NCBI Taxonomy" id="103349"/>
    <lineage>
        <taxon>Eukaryota</taxon>
        <taxon>Viridiplantae</taxon>
        <taxon>Streptophyta</taxon>
        <taxon>Embryophyta</taxon>
        <taxon>Tracheophyta</taxon>
        <taxon>Spermatophyta</taxon>
        <taxon>Magnoliopsida</taxon>
        <taxon>eudicotyledons</taxon>
        <taxon>Gunneridae</taxon>
        <taxon>Pentapetalae</taxon>
        <taxon>rosids</taxon>
        <taxon>Vitales</taxon>
        <taxon>Vitaceae</taxon>
        <taxon>Viteae</taxon>
        <taxon>Vitis</taxon>
    </lineage>
</organism>
<dbReference type="EMBL" id="JARBHA010000009">
    <property type="protein sequence ID" value="KAJ9693099.1"/>
    <property type="molecule type" value="Genomic_DNA"/>
</dbReference>
<dbReference type="Proteomes" id="UP001168098">
    <property type="component" value="Unassembled WGS sequence"/>
</dbReference>
<evidence type="ECO:0000313" key="2">
    <source>
        <dbReference type="Proteomes" id="UP001168098"/>
    </source>
</evidence>
<protein>
    <submittedName>
        <fullName evidence="1">Uncharacterized protein</fullName>
    </submittedName>
</protein>
<sequence length="248" mass="29332">MVSRRLPERRSYAGEYRRIGDRRRIESLRVSENKRKKVSYPAHYRGRDTIRASIREYQTDRELNPCEYRRLQDRNDGIRASIGEEIKDEESNPCEYWRIKERKHPLRASIGEYQIDRESNPCEYRRIQDRNDGIRASTGEEIVFGRVPKSNRQTGNQSVRVLKNPRQKGCTGESKTEMMISGRVPEKRSYSGEYKRVTDRRGINPSEYCRIQDRKDGIRASTREEIVFGRVSRNRRKAKNRIRASTGE</sequence>
<evidence type="ECO:0000313" key="1">
    <source>
        <dbReference type="EMBL" id="KAJ9693099.1"/>
    </source>
</evidence>
<accession>A0AA39DR57</accession>
<comment type="caution">
    <text evidence="1">The sequence shown here is derived from an EMBL/GenBank/DDBJ whole genome shotgun (WGS) entry which is preliminary data.</text>
</comment>
<dbReference type="AlphaFoldDB" id="A0AA39DR57"/>
<proteinExistence type="predicted"/>
<name>A0AA39DR57_VITRO</name>
<reference evidence="1 2" key="1">
    <citation type="journal article" date="2023" name="BMC Biotechnol.">
        <title>Vitis rotundifolia cv Carlos genome sequencing.</title>
        <authorList>
            <person name="Huff M."/>
            <person name="Hulse-Kemp A."/>
            <person name="Scheffler B."/>
            <person name="Youngblood R."/>
            <person name="Simpson S."/>
            <person name="Babiker E."/>
            <person name="Staton M."/>
        </authorList>
    </citation>
    <scope>NUCLEOTIDE SEQUENCE [LARGE SCALE GENOMIC DNA]</scope>
    <source>
        <tissue evidence="1">Leaf</tissue>
    </source>
</reference>
<gene>
    <name evidence="1" type="ORF">PVL29_012011</name>
</gene>
<keyword evidence="2" id="KW-1185">Reference proteome</keyword>